<feature type="non-terminal residue" evidence="2">
    <location>
        <position position="1"/>
    </location>
</feature>
<reference evidence="2 3" key="1">
    <citation type="journal article" date="2019" name="Environ. Microbiol.">
        <title>An active ?-lactamase is a part of an orchestrated cell wall stress resistance network of Bacillus subtilis and related rhizosphere species.</title>
        <authorList>
            <person name="Bucher T."/>
            <person name="Keren-Paz A."/>
            <person name="Hausser J."/>
            <person name="Olender T."/>
            <person name="Cytryn E."/>
            <person name="Kolodkin-Gal I."/>
        </authorList>
    </citation>
    <scope>NUCLEOTIDE SEQUENCE [LARGE SCALE GENOMIC DNA]</scope>
    <source>
        <strain evidence="2 3">I5</strain>
    </source>
</reference>
<dbReference type="SUPFAM" id="SSF52777">
    <property type="entry name" value="CoA-dependent acyltransferases"/>
    <property type="match status" value="2"/>
</dbReference>
<sequence>DLTKLSLEERERKLEKWIQTEIESPFDLEQGPLFRGKLIRISEEEWVLLCNMHHIISDGWSMEILLQEWMAFYENAIGEKQAELEPLPVQYTDFAQWQREWLKDEVLNQQLAYWKEELSGELPVLMLPMDRPRPPVQTHHGLTHNVLLSRSLLDKLNELSRQEGATLFMTLLASYQSFLARYTGQTDIIVGSPIANRNYREIEGLIGFFVNTLVYRADLSNAPAFQELLSQVRIKALKAYEYQDVPFEKIVEVIQPERNTSYSPIFQTMFTLQNMGQELPELHGRNIEVMES</sequence>
<dbReference type="CDD" id="cd19531">
    <property type="entry name" value="LCL_NRPS-like"/>
    <property type="match status" value="1"/>
</dbReference>
<accession>A0A4U3B2G0</accession>
<dbReference type="GO" id="GO:0003824">
    <property type="term" value="F:catalytic activity"/>
    <property type="evidence" value="ECO:0007669"/>
    <property type="project" value="InterPro"/>
</dbReference>
<evidence type="ECO:0000313" key="3">
    <source>
        <dbReference type="Proteomes" id="UP000305222"/>
    </source>
</evidence>
<dbReference type="PANTHER" id="PTHR45398:SF1">
    <property type="entry name" value="ENZYME, PUTATIVE (JCVI)-RELATED"/>
    <property type="match status" value="1"/>
</dbReference>
<organism evidence="2 3">
    <name type="scientific">Bacillus wiedmannii</name>
    <dbReference type="NCBI Taxonomy" id="1890302"/>
    <lineage>
        <taxon>Bacteria</taxon>
        <taxon>Bacillati</taxon>
        <taxon>Bacillota</taxon>
        <taxon>Bacilli</taxon>
        <taxon>Bacillales</taxon>
        <taxon>Bacillaceae</taxon>
        <taxon>Bacillus</taxon>
        <taxon>Bacillus cereus group</taxon>
    </lineage>
</organism>
<dbReference type="InterPro" id="IPR001242">
    <property type="entry name" value="Condensation_dom"/>
</dbReference>
<dbReference type="Gene3D" id="3.30.559.30">
    <property type="entry name" value="Nonribosomal peptide synthetase, condensation domain"/>
    <property type="match status" value="1"/>
</dbReference>
<dbReference type="PANTHER" id="PTHR45398">
    <property type="match status" value="1"/>
</dbReference>
<dbReference type="Pfam" id="PF00668">
    <property type="entry name" value="Condensation"/>
    <property type="match status" value="1"/>
</dbReference>
<dbReference type="EMBL" id="SZON01000547">
    <property type="protein sequence ID" value="TKI95267.1"/>
    <property type="molecule type" value="Genomic_DNA"/>
</dbReference>
<dbReference type="InterPro" id="IPR023213">
    <property type="entry name" value="CAT-like_dom_sf"/>
</dbReference>
<evidence type="ECO:0000259" key="1">
    <source>
        <dbReference type="Pfam" id="PF00668"/>
    </source>
</evidence>
<name>A0A4U3B2G0_9BACI</name>
<dbReference type="GO" id="GO:0008610">
    <property type="term" value="P:lipid biosynthetic process"/>
    <property type="evidence" value="ECO:0007669"/>
    <property type="project" value="UniProtKB-ARBA"/>
</dbReference>
<feature type="non-terminal residue" evidence="2">
    <location>
        <position position="292"/>
    </location>
</feature>
<dbReference type="AlphaFoldDB" id="A0A4U3B2G0"/>
<evidence type="ECO:0000313" key="2">
    <source>
        <dbReference type="EMBL" id="TKI95267.1"/>
    </source>
</evidence>
<protein>
    <recommendedName>
        <fullName evidence="1">Condensation domain-containing protein</fullName>
    </recommendedName>
</protein>
<feature type="domain" description="Condensation" evidence="1">
    <location>
        <begin position="3"/>
        <end position="277"/>
    </location>
</feature>
<gene>
    <name evidence="2" type="ORF">FC699_13670</name>
</gene>
<comment type="caution">
    <text evidence="2">The sequence shown here is derived from an EMBL/GenBank/DDBJ whole genome shotgun (WGS) entry which is preliminary data.</text>
</comment>
<dbReference type="Proteomes" id="UP000305222">
    <property type="component" value="Unassembled WGS sequence"/>
</dbReference>
<dbReference type="Gene3D" id="3.30.559.10">
    <property type="entry name" value="Chloramphenicol acetyltransferase-like domain"/>
    <property type="match status" value="1"/>
</dbReference>
<proteinExistence type="predicted"/>